<dbReference type="AlphaFoldDB" id="A0A4V6DAU2"/>
<organism evidence="1 2">
    <name type="scientific">Setaria viridis</name>
    <name type="common">Green bristlegrass</name>
    <name type="synonym">Setaria italica subsp. viridis</name>
    <dbReference type="NCBI Taxonomy" id="4556"/>
    <lineage>
        <taxon>Eukaryota</taxon>
        <taxon>Viridiplantae</taxon>
        <taxon>Streptophyta</taxon>
        <taxon>Embryophyta</taxon>
        <taxon>Tracheophyta</taxon>
        <taxon>Spermatophyta</taxon>
        <taxon>Magnoliopsida</taxon>
        <taxon>Liliopsida</taxon>
        <taxon>Poales</taxon>
        <taxon>Poaceae</taxon>
        <taxon>PACMAD clade</taxon>
        <taxon>Panicoideae</taxon>
        <taxon>Panicodae</taxon>
        <taxon>Paniceae</taxon>
        <taxon>Cenchrinae</taxon>
        <taxon>Setaria</taxon>
    </lineage>
</organism>
<protein>
    <submittedName>
        <fullName evidence="1">Uncharacterized protein</fullName>
    </submittedName>
</protein>
<proteinExistence type="predicted"/>
<dbReference type="EMBL" id="CM016553">
    <property type="protein sequence ID" value="TKW31426.1"/>
    <property type="molecule type" value="Genomic_DNA"/>
</dbReference>
<reference evidence="1" key="1">
    <citation type="submission" date="2019-03" db="EMBL/GenBank/DDBJ databases">
        <title>WGS assembly of Setaria viridis.</title>
        <authorList>
            <person name="Huang P."/>
            <person name="Jenkins J."/>
            <person name="Grimwood J."/>
            <person name="Barry K."/>
            <person name="Healey A."/>
            <person name="Mamidi S."/>
            <person name="Sreedasyam A."/>
            <person name="Shu S."/>
            <person name="Feldman M."/>
            <person name="Wu J."/>
            <person name="Yu Y."/>
            <person name="Chen C."/>
            <person name="Johnson J."/>
            <person name="Rokhsar D."/>
            <person name="Baxter I."/>
            <person name="Schmutz J."/>
            <person name="Brutnell T."/>
            <person name="Kellogg E."/>
        </authorList>
    </citation>
    <scope>NUCLEOTIDE SEQUENCE [LARGE SCALE GENOMIC DNA]</scope>
</reference>
<evidence type="ECO:0000313" key="2">
    <source>
        <dbReference type="Proteomes" id="UP000298652"/>
    </source>
</evidence>
<sequence>MELLAYSQVQTTRLTQPRAHKPTVPANLSSAMRLGSAPNPPLARFSSHPCVPPASARPLIAPLLSGRRNHRTKARSVRRPQSRAERCSLLWRCPNPPHAISWLLSPMNKGASAAADPGARVIMWPSSPFRQAEAGSPSVAICPPVVLIV</sequence>
<name>A0A4V6DAU2_SETVI</name>
<gene>
    <name evidence="1" type="ORF">SEVIR_2G105300v2</name>
</gene>
<accession>A0A4V6DAU2</accession>
<evidence type="ECO:0000313" key="1">
    <source>
        <dbReference type="EMBL" id="TKW31426.1"/>
    </source>
</evidence>
<keyword evidence="2" id="KW-1185">Reference proteome</keyword>
<dbReference type="Gramene" id="TKW31426">
    <property type="protein sequence ID" value="TKW31426"/>
    <property type="gene ID" value="SEVIR_2G105300v2"/>
</dbReference>
<dbReference type="Proteomes" id="UP000298652">
    <property type="component" value="Chromosome 2"/>
</dbReference>